<accession>A0A1S8TIY5</accession>
<evidence type="ECO:0000313" key="2">
    <source>
        <dbReference type="Proteomes" id="UP000190890"/>
    </source>
</evidence>
<reference evidence="1 2" key="1">
    <citation type="submission" date="2016-05" db="EMBL/GenBank/DDBJ databases">
        <title>Microbial solvent formation.</title>
        <authorList>
            <person name="Poehlein A."/>
            <person name="Montoya Solano J.D."/>
            <person name="Flitsch S."/>
            <person name="Krabben P."/>
            <person name="Duerre P."/>
            <person name="Daniel R."/>
        </authorList>
    </citation>
    <scope>NUCLEOTIDE SEQUENCE [LARGE SCALE GENOMIC DNA]</scope>
    <source>
        <strain evidence="1 2">DSM 2619</strain>
    </source>
</reference>
<comment type="caution">
    <text evidence="1">The sequence shown here is derived from an EMBL/GenBank/DDBJ whole genome shotgun (WGS) entry which is preliminary data.</text>
</comment>
<dbReference type="EMBL" id="LZZM01000148">
    <property type="protein sequence ID" value="OOM77584.1"/>
    <property type="molecule type" value="Genomic_DNA"/>
</dbReference>
<protein>
    <submittedName>
        <fullName evidence="1">Uncharacterized protein</fullName>
    </submittedName>
</protein>
<organism evidence="1 2">
    <name type="scientific">Clostridium puniceum</name>
    <dbReference type="NCBI Taxonomy" id="29367"/>
    <lineage>
        <taxon>Bacteria</taxon>
        <taxon>Bacillati</taxon>
        <taxon>Bacillota</taxon>
        <taxon>Clostridia</taxon>
        <taxon>Eubacteriales</taxon>
        <taxon>Clostridiaceae</taxon>
        <taxon>Clostridium</taxon>
    </lineage>
</organism>
<evidence type="ECO:0000313" key="1">
    <source>
        <dbReference type="EMBL" id="OOM77584.1"/>
    </source>
</evidence>
<dbReference type="Proteomes" id="UP000190890">
    <property type="component" value="Unassembled WGS sequence"/>
</dbReference>
<name>A0A1S8TIY5_9CLOT</name>
<proteinExistence type="predicted"/>
<sequence length="67" mass="7806">MFDSEKSYFYFEAPNKSHTLVIEESSFLLAGCSSFYEREGFIFIKDLKNSITTGDGYRPFSNNHYDL</sequence>
<keyword evidence="2" id="KW-1185">Reference proteome</keyword>
<gene>
    <name evidence="1" type="ORF">CLPUN_22580</name>
</gene>
<dbReference type="AlphaFoldDB" id="A0A1S8TIY5"/>